<dbReference type="Gene3D" id="3.90.76.10">
    <property type="entry name" value="Dipeptide-binding Protein, Domain 1"/>
    <property type="match status" value="1"/>
</dbReference>
<dbReference type="AlphaFoldDB" id="A0A267MP62"/>
<reference evidence="5 6" key="1">
    <citation type="submission" date="2017-06" db="EMBL/GenBank/DDBJ databases">
        <title>Draft genome sequence of anaerobic fermentative bacterium Anaeromicrobium sediminis DY2726D isolated from West Pacific Ocean sediments.</title>
        <authorList>
            <person name="Zeng X."/>
        </authorList>
    </citation>
    <scope>NUCLEOTIDE SEQUENCE [LARGE SCALE GENOMIC DNA]</scope>
    <source>
        <strain evidence="5 6">DY2726D</strain>
    </source>
</reference>
<evidence type="ECO:0000256" key="3">
    <source>
        <dbReference type="ARBA" id="ARBA00022729"/>
    </source>
</evidence>
<dbReference type="CDD" id="cd00995">
    <property type="entry name" value="PBP2_NikA_DppA_OppA_like"/>
    <property type="match status" value="1"/>
</dbReference>
<dbReference type="GO" id="GO:1904680">
    <property type="term" value="F:peptide transmembrane transporter activity"/>
    <property type="evidence" value="ECO:0007669"/>
    <property type="project" value="TreeGrafter"/>
</dbReference>
<dbReference type="GO" id="GO:0015833">
    <property type="term" value="P:peptide transport"/>
    <property type="evidence" value="ECO:0007669"/>
    <property type="project" value="TreeGrafter"/>
</dbReference>
<evidence type="ECO:0000256" key="1">
    <source>
        <dbReference type="ARBA" id="ARBA00005695"/>
    </source>
</evidence>
<dbReference type="PANTHER" id="PTHR30290">
    <property type="entry name" value="PERIPLASMIC BINDING COMPONENT OF ABC TRANSPORTER"/>
    <property type="match status" value="1"/>
</dbReference>
<evidence type="ECO:0000313" key="6">
    <source>
        <dbReference type="Proteomes" id="UP000216024"/>
    </source>
</evidence>
<dbReference type="PROSITE" id="PS51257">
    <property type="entry name" value="PROKAR_LIPOPROTEIN"/>
    <property type="match status" value="1"/>
</dbReference>
<dbReference type="PIRSF" id="PIRSF002741">
    <property type="entry name" value="MppA"/>
    <property type="match status" value="1"/>
</dbReference>
<evidence type="ECO:0000259" key="4">
    <source>
        <dbReference type="Pfam" id="PF00496"/>
    </source>
</evidence>
<feature type="domain" description="Solute-binding protein family 5" evidence="4">
    <location>
        <begin position="89"/>
        <end position="420"/>
    </location>
</feature>
<evidence type="ECO:0000256" key="2">
    <source>
        <dbReference type="ARBA" id="ARBA00022448"/>
    </source>
</evidence>
<proteinExistence type="inferred from homology"/>
<dbReference type="InterPro" id="IPR000914">
    <property type="entry name" value="SBP_5_dom"/>
</dbReference>
<dbReference type="InterPro" id="IPR039424">
    <property type="entry name" value="SBP_5"/>
</dbReference>
<dbReference type="SUPFAM" id="SSF53850">
    <property type="entry name" value="Periplasmic binding protein-like II"/>
    <property type="match status" value="1"/>
</dbReference>
<organism evidence="5 6">
    <name type="scientific">Anaeromicrobium sediminis</name>
    <dbReference type="NCBI Taxonomy" id="1478221"/>
    <lineage>
        <taxon>Bacteria</taxon>
        <taxon>Bacillati</taxon>
        <taxon>Bacillota</taxon>
        <taxon>Clostridia</taxon>
        <taxon>Peptostreptococcales</taxon>
        <taxon>Thermotaleaceae</taxon>
        <taxon>Anaeromicrobium</taxon>
    </lineage>
</organism>
<dbReference type="Gene3D" id="3.10.105.10">
    <property type="entry name" value="Dipeptide-binding Protein, Domain 3"/>
    <property type="match status" value="1"/>
</dbReference>
<dbReference type="GO" id="GO:0042597">
    <property type="term" value="C:periplasmic space"/>
    <property type="evidence" value="ECO:0007669"/>
    <property type="project" value="UniProtKB-ARBA"/>
</dbReference>
<protein>
    <recommendedName>
        <fullName evidence="4">Solute-binding protein family 5 domain-containing protein</fullName>
    </recommendedName>
</protein>
<keyword evidence="3" id="KW-0732">Signal</keyword>
<dbReference type="InterPro" id="IPR030678">
    <property type="entry name" value="Peptide/Ni-bd"/>
</dbReference>
<dbReference type="Pfam" id="PF00496">
    <property type="entry name" value="SBP_bac_5"/>
    <property type="match status" value="1"/>
</dbReference>
<dbReference type="EMBL" id="NIBG01000001">
    <property type="protein sequence ID" value="PAB61394.1"/>
    <property type="molecule type" value="Genomic_DNA"/>
</dbReference>
<name>A0A267MP62_9FIRM</name>
<dbReference type="PANTHER" id="PTHR30290:SF9">
    <property type="entry name" value="OLIGOPEPTIDE-BINDING PROTEIN APPA"/>
    <property type="match status" value="1"/>
</dbReference>
<dbReference type="GO" id="GO:0043190">
    <property type="term" value="C:ATP-binding cassette (ABC) transporter complex"/>
    <property type="evidence" value="ECO:0007669"/>
    <property type="project" value="InterPro"/>
</dbReference>
<comment type="caution">
    <text evidence="5">The sequence shown here is derived from an EMBL/GenBank/DDBJ whole genome shotgun (WGS) entry which is preliminary data.</text>
</comment>
<sequence>MPKFNKSIFLIIFIISLCLLQGCQVKNTENEEVKVIEEKKVTSKYGGTLRIPVVQAKTLNPLLDNSRSMYYFNKLIYESLFEVDKDLNITPLLAEDINYVDETTLIINLKNNIKWQDGYNFNSDDVKFTVDALKKNIYGDEISTYAYLVENIKSINTKGSYSVEIKLNKPDYKYERKLIFPIIPKHKFKTIGNVYTSLDIIPIGTGPYEVESYEKRKRVLLRAREDYWNEKPYIDFIEGIYVPTDAAALSLLQSEEVHVVEADYYDWDKYKEDENLIIHEFSTLELEFININLNDEKLRDINLRKAIYYGIDRTKIIDDIYLGHGTILNYPFVKYDLGNNKKDPKDTVEAFKYLANMETNNRIKLNLLVNDSDERVKSAKYILNDLAQIGIDVNVQVVNWDEYMKRIKMSDYDMVLMGVDLKESLSTDFLLNSSQNPFFSYKNEELNVLTSKLPGVANELDREVIRKEITDIYMNDMSYISLFIRNKAIISSKKIKGSLSPNLFNIYNNINKWYIEN</sequence>
<evidence type="ECO:0000313" key="5">
    <source>
        <dbReference type="EMBL" id="PAB61394.1"/>
    </source>
</evidence>
<accession>A0A267MP62</accession>
<dbReference type="RefSeq" id="WP_095130767.1">
    <property type="nucleotide sequence ID" value="NZ_NIBG01000001.1"/>
</dbReference>
<dbReference type="Proteomes" id="UP000216024">
    <property type="component" value="Unassembled WGS sequence"/>
</dbReference>
<dbReference type="Gene3D" id="3.40.190.10">
    <property type="entry name" value="Periplasmic binding protein-like II"/>
    <property type="match status" value="1"/>
</dbReference>
<dbReference type="OrthoDB" id="9772924at2"/>
<keyword evidence="6" id="KW-1185">Reference proteome</keyword>
<comment type="similarity">
    <text evidence="1">Belongs to the bacterial solute-binding protein 5 family.</text>
</comment>
<gene>
    <name evidence="5" type="ORF">CCE28_02905</name>
</gene>
<keyword evidence="2" id="KW-0813">Transport</keyword>